<dbReference type="SUPFAM" id="SSF50129">
    <property type="entry name" value="GroES-like"/>
    <property type="match status" value="1"/>
</dbReference>
<dbReference type="SUPFAM" id="SSF51735">
    <property type="entry name" value="NAD(P)-binding Rossmann-fold domains"/>
    <property type="match status" value="1"/>
</dbReference>
<dbReference type="PANTHER" id="PTHR11695">
    <property type="entry name" value="ALCOHOL DEHYDROGENASE RELATED"/>
    <property type="match status" value="1"/>
</dbReference>
<dbReference type="InterPro" id="IPR050700">
    <property type="entry name" value="YIM1/Zinc_Alcohol_DH_Fams"/>
</dbReference>
<dbReference type="Gene3D" id="3.40.50.720">
    <property type="entry name" value="NAD(P)-binding Rossmann-like Domain"/>
    <property type="match status" value="1"/>
</dbReference>
<sequence length="349" mass="37427">MPRVYTPLESNLGRVKAIVQEGYGGPNSLRFSDVEMPRVAPDGVLVRVRAASVHPDVWHVVFGRPSVLRLMGSGLRRPKNRVPGTDLAGTVESVGLDVTEFSPGDEVFGETLTTHQWTNGGAYAEYASVPAAALRIKPANVTFEQAAAVPTAGMIALRSVRDEGQVREGQSVLVNGAGGGVGSLVVQIAVAFGARVTAVDSTAKLDALRALGAHDVIDYTREDFTLRATRYDLIVDIPGNHSLYEIRRALTMKGAYVLIGHDDFGRQGRRWIGSIGKFVSLLVARLFVSQRVNPRAVSTTEDPLGVLKGMAEAGAITLVIDRAFPLEEAADAIRYLEQGAARGRIVVTM</sequence>
<organism evidence="2 3">
    <name type="scientific">Marisediminicola antarctica</name>
    <dbReference type="NCBI Taxonomy" id="674079"/>
    <lineage>
        <taxon>Bacteria</taxon>
        <taxon>Bacillati</taxon>
        <taxon>Actinomycetota</taxon>
        <taxon>Actinomycetes</taxon>
        <taxon>Micrococcales</taxon>
        <taxon>Microbacteriaceae</taxon>
        <taxon>Marisediminicola</taxon>
    </lineage>
</organism>
<dbReference type="InterPro" id="IPR013154">
    <property type="entry name" value="ADH-like_N"/>
</dbReference>
<proteinExistence type="predicted"/>
<feature type="domain" description="Enoyl reductase (ER)" evidence="1">
    <location>
        <begin position="24"/>
        <end position="347"/>
    </location>
</feature>
<evidence type="ECO:0000259" key="1">
    <source>
        <dbReference type="SMART" id="SM00829"/>
    </source>
</evidence>
<dbReference type="OrthoDB" id="9790818at2"/>
<dbReference type="CDD" id="cd08267">
    <property type="entry name" value="MDR1"/>
    <property type="match status" value="1"/>
</dbReference>
<dbReference type="InterPro" id="IPR011032">
    <property type="entry name" value="GroES-like_sf"/>
</dbReference>
<gene>
    <name evidence="2" type="ORF">BHD05_11975</name>
</gene>
<dbReference type="InterPro" id="IPR020843">
    <property type="entry name" value="ER"/>
</dbReference>
<dbReference type="GO" id="GO:0016491">
    <property type="term" value="F:oxidoreductase activity"/>
    <property type="evidence" value="ECO:0007669"/>
    <property type="project" value="InterPro"/>
</dbReference>
<keyword evidence="3" id="KW-1185">Reference proteome</keyword>
<dbReference type="KEGG" id="mant:BHD05_11975"/>
<protein>
    <recommendedName>
        <fullName evidence="1">Enoyl reductase (ER) domain-containing protein</fullName>
    </recommendedName>
</protein>
<dbReference type="EMBL" id="CP017146">
    <property type="protein sequence ID" value="QHO70255.1"/>
    <property type="molecule type" value="Genomic_DNA"/>
</dbReference>
<dbReference type="PANTHER" id="PTHR11695:SF294">
    <property type="entry name" value="RETICULON-4-INTERACTING PROTEIN 1, MITOCHONDRIAL"/>
    <property type="match status" value="1"/>
</dbReference>
<evidence type="ECO:0000313" key="2">
    <source>
        <dbReference type="EMBL" id="QHO70255.1"/>
    </source>
</evidence>
<dbReference type="Proteomes" id="UP000464507">
    <property type="component" value="Chromosome"/>
</dbReference>
<evidence type="ECO:0000313" key="3">
    <source>
        <dbReference type="Proteomes" id="UP000464507"/>
    </source>
</evidence>
<dbReference type="SMART" id="SM00829">
    <property type="entry name" value="PKS_ER"/>
    <property type="match status" value="1"/>
</dbReference>
<name>A0A7L5AKC9_9MICO</name>
<dbReference type="Pfam" id="PF08240">
    <property type="entry name" value="ADH_N"/>
    <property type="match status" value="1"/>
</dbReference>
<dbReference type="AlphaFoldDB" id="A0A7L5AKC9"/>
<reference evidence="2 3" key="1">
    <citation type="submission" date="2016-09" db="EMBL/GenBank/DDBJ databases">
        <title>Complete genome sequence of microbes from the polar regions.</title>
        <authorList>
            <person name="Liao L."/>
            <person name="Chen B."/>
        </authorList>
    </citation>
    <scope>NUCLEOTIDE SEQUENCE [LARGE SCALE GENOMIC DNA]</scope>
    <source>
        <strain evidence="2 3">ZS314</strain>
    </source>
</reference>
<dbReference type="InterPro" id="IPR036291">
    <property type="entry name" value="NAD(P)-bd_dom_sf"/>
</dbReference>
<accession>A0A7L5AKC9</accession>
<dbReference type="Pfam" id="PF13602">
    <property type="entry name" value="ADH_zinc_N_2"/>
    <property type="match status" value="1"/>
</dbReference>
<dbReference type="Gene3D" id="3.90.180.10">
    <property type="entry name" value="Medium-chain alcohol dehydrogenases, catalytic domain"/>
    <property type="match status" value="1"/>
</dbReference>